<evidence type="ECO:0000313" key="1">
    <source>
        <dbReference type="EMBL" id="ABM61192.1"/>
    </source>
</evidence>
<dbReference type="AlphaFoldDB" id="A1WU30"/>
<dbReference type="HOGENOM" id="CLU_1592277_0_0_6"/>
<sequence length="167" mass="18429">MSAIRSSTELEALCTCLTQEAESQSRQLILALNVSAGALAAERVAVAQLNDFAEHVQCRLDESCCETVLDPRGQVGRLLREARALIERYHHGLVAARKVVLVDPQLAWSARKHWFEEIVRAETEHEVLLSALEGIEYLVQDHDAGVAVAAATNDADWRRAWAVLAGF</sequence>
<keyword evidence="2" id="KW-1185">Reference proteome</keyword>
<protein>
    <submittedName>
        <fullName evidence="1">Uncharacterized protein</fullName>
    </submittedName>
</protein>
<reference evidence="1 2" key="2">
    <citation type="journal article" date="2013" name="Stand. Genomic Sci.">
        <title>Complete genome sequence of Halorhodospira halophila SL1.</title>
        <authorList>
            <person name="Challacombe J.F."/>
            <person name="Majid S."/>
            <person name="Deole R."/>
            <person name="Brettin T.S."/>
            <person name="Bruce D."/>
            <person name="Delano S.F."/>
            <person name="Detter J.C."/>
            <person name="Gleasner C.D."/>
            <person name="Han C.S."/>
            <person name="Misra M."/>
            <person name="Reitenga K.G."/>
            <person name="Mikhailova N."/>
            <person name="Woyke T."/>
            <person name="Pitluck S."/>
            <person name="Nolan M."/>
            <person name="Land M.L."/>
            <person name="Saunders E."/>
            <person name="Tapia R."/>
            <person name="Lapidus A."/>
            <person name="Ivanova N."/>
            <person name="Hoff W.D."/>
        </authorList>
    </citation>
    <scope>NUCLEOTIDE SEQUENCE [LARGE SCALE GENOMIC DNA]</scope>
    <source>
        <strain evidence="2">DSM 244 / SL1</strain>
    </source>
</reference>
<proteinExistence type="predicted"/>
<dbReference type="EMBL" id="CP000544">
    <property type="protein sequence ID" value="ABM61192.1"/>
    <property type="molecule type" value="Genomic_DNA"/>
</dbReference>
<dbReference type="RefSeq" id="WP_011813215.1">
    <property type="nucleotide sequence ID" value="NC_008789.1"/>
</dbReference>
<gene>
    <name evidence="1" type="ordered locus">Hhal_0398</name>
</gene>
<dbReference type="Proteomes" id="UP000000647">
    <property type="component" value="Chromosome"/>
</dbReference>
<evidence type="ECO:0000313" key="2">
    <source>
        <dbReference type="Proteomes" id="UP000000647"/>
    </source>
</evidence>
<name>A1WU30_HALHL</name>
<accession>A1WU30</accession>
<organism evidence="1 2">
    <name type="scientific">Halorhodospira halophila (strain DSM 244 / SL1)</name>
    <name type="common">Ectothiorhodospira halophila (strain DSM 244 / SL1)</name>
    <dbReference type="NCBI Taxonomy" id="349124"/>
    <lineage>
        <taxon>Bacteria</taxon>
        <taxon>Pseudomonadati</taxon>
        <taxon>Pseudomonadota</taxon>
        <taxon>Gammaproteobacteria</taxon>
        <taxon>Chromatiales</taxon>
        <taxon>Ectothiorhodospiraceae</taxon>
        <taxon>Halorhodospira</taxon>
    </lineage>
</organism>
<dbReference type="KEGG" id="hha:Hhal_0398"/>
<reference evidence="2" key="1">
    <citation type="submission" date="2006-12" db="EMBL/GenBank/DDBJ databases">
        <title>Complete sequence of Halorhodospira halophila SL1.</title>
        <authorList>
            <consortium name="US DOE Joint Genome Institute"/>
            <person name="Copeland A."/>
            <person name="Lucas S."/>
            <person name="Lapidus A."/>
            <person name="Barry K."/>
            <person name="Detter J.C."/>
            <person name="Glavina del Rio T."/>
            <person name="Hammon N."/>
            <person name="Israni S."/>
            <person name="Dalin E."/>
            <person name="Tice H."/>
            <person name="Pitluck S."/>
            <person name="Saunders E."/>
            <person name="Brettin T."/>
            <person name="Bruce D."/>
            <person name="Han C."/>
            <person name="Tapia R."/>
            <person name="Schmutz J."/>
            <person name="Larimer F."/>
            <person name="Land M."/>
            <person name="Hauser L."/>
            <person name="Kyrpides N."/>
            <person name="Mikhailova N."/>
            <person name="Hoff W."/>
            <person name="Richardson P."/>
        </authorList>
    </citation>
    <scope>NUCLEOTIDE SEQUENCE [LARGE SCALE GENOMIC DNA]</scope>
    <source>
        <strain evidence="2">DSM 244 / SL1</strain>
    </source>
</reference>